<gene>
    <name evidence="3" type="ORF">G7Y89_g554</name>
</gene>
<evidence type="ECO:0000259" key="2">
    <source>
        <dbReference type="Pfam" id="PF08550"/>
    </source>
</evidence>
<dbReference type="GO" id="GO:0042149">
    <property type="term" value="P:cellular response to glucose starvation"/>
    <property type="evidence" value="ECO:0007669"/>
    <property type="project" value="TreeGrafter"/>
</dbReference>
<feature type="compositionally biased region" description="Low complexity" evidence="1">
    <location>
        <begin position="298"/>
        <end position="312"/>
    </location>
</feature>
<feature type="compositionally biased region" description="Acidic residues" evidence="1">
    <location>
        <begin position="423"/>
        <end position="444"/>
    </location>
</feature>
<feature type="region of interest" description="Disordered" evidence="1">
    <location>
        <begin position="292"/>
        <end position="312"/>
    </location>
</feature>
<name>A0A8H4W7T6_9HELO</name>
<dbReference type="InterPro" id="IPR013860">
    <property type="entry name" value="AreA_GATA"/>
</dbReference>
<reference evidence="3 4" key="1">
    <citation type="submission" date="2020-03" db="EMBL/GenBank/DDBJ databases">
        <title>Draft Genome Sequence of Cudoniella acicularis.</title>
        <authorList>
            <person name="Buettner E."/>
            <person name="Kellner H."/>
        </authorList>
    </citation>
    <scope>NUCLEOTIDE SEQUENCE [LARGE SCALE GENOMIC DNA]</scope>
    <source>
        <strain evidence="3 4">DSM 108380</strain>
    </source>
</reference>
<feature type="compositionally biased region" description="Polar residues" evidence="1">
    <location>
        <begin position="513"/>
        <end position="528"/>
    </location>
</feature>
<feature type="region of interest" description="Disordered" evidence="1">
    <location>
        <begin position="162"/>
        <end position="204"/>
    </location>
</feature>
<feature type="compositionally biased region" description="Low complexity" evidence="1">
    <location>
        <begin position="178"/>
        <end position="193"/>
    </location>
</feature>
<dbReference type="EMBL" id="JAAMPI010000020">
    <property type="protein sequence ID" value="KAF4637513.1"/>
    <property type="molecule type" value="Genomic_DNA"/>
</dbReference>
<feature type="compositionally biased region" description="Basic residues" evidence="1">
    <location>
        <begin position="452"/>
        <end position="467"/>
    </location>
</feature>
<accession>A0A8H4W7T6</accession>
<dbReference type="Proteomes" id="UP000566819">
    <property type="component" value="Unassembled WGS sequence"/>
</dbReference>
<evidence type="ECO:0000313" key="4">
    <source>
        <dbReference type="Proteomes" id="UP000566819"/>
    </source>
</evidence>
<organism evidence="3 4">
    <name type="scientific">Cudoniella acicularis</name>
    <dbReference type="NCBI Taxonomy" id="354080"/>
    <lineage>
        <taxon>Eukaryota</taxon>
        <taxon>Fungi</taxon>
        <taxon>Dikarya</taxon>
        <taxon>Ascomycota</taxon>
        <taxon>Pezizomycotina</taxon>
        <taxon>Leotiomycetes</taxon>
        <taxon>Helotiales</taxon>
        <taxon>Tricladiaceae</taxon>
        <taxon>Cudoniella</taxon>
    </lineage>
</organism>
<dbReference type="PANTHER" id="PTHR28051:SF1">
    <property type="entry name" value="PROTEIN MTL1-RELATED"/>
    <property type="match status" value="1"/>
</dbReference>
<sequence length="632" mass="69640">MAETCLQGSASSLRDGAGGATLERFSDSEARGIVVQGDRVLESSTIRRFSTHAVVQDPAPNPQPFVRPLRRSHSQPKFVNPSTYSRSPARSKSTVGFNTIVSPSNSVSSSGSSSPRTIHADSTAPSFSSTPASSLSLDANCENEGEEDQIVFPSYDDVGFYGQVEDLEPPASPRTGDSYTVSPTSVSTSTNVSRPGSPDTVEHAEDDTAVRTQPSRHVDYLSHNWKEEDIWSSWKHIVSKRGAYNNSARLENASWRTWTKSKNKLKTVSPETLNWLKDCDVTWLYGPLQTDPKNQLHLPSTSPVSSSRLSKSNSFLNKKPILKKRSMSEIMLQRSLSSSSLLKQAAAAVQAQQSVNGGIDRPLMGRATSDYAYPLSSIRLSHENTGMLSSITSSGLASPNTGERKRIHFNEQVEQCIAVDMKGDDEDEPETYATQDYDDSDSDDGGIMMKRSNSKRRLPPLHSRRTTPRQSFSSENKTIAMLPSTTLKYREDTPEPPETAMKHSNGFWDGSKLSPSPSQETLRPSKPSSRMLLGDDEEDDENLDWQPPNAFANRKDSMPSNQERLSNLHNSGSSSSLTSEPSGMRRTPSGMFMPYEEDEDDVVSEGLFGKVVDTVNTAKDIAHVIWNVGWRR</sequence>
<protein>
    <recommendedName>
        <fullName evidence="2">Nitrogen regulatory protein areA GATA-like domain-containing protein</fullName>
    </recommendedName>
</protein>
<dbReference type="InterPro" id="IPR052292">
    <property type="entry name" value="Glucose_repression_reg"/>
</dbReference>
<feature type="compositionally biased region" description="Polar residues" evidence="1">
    <location>
        <begin position="468"/>
        <end position="487"/>
    </location>
</feature>
<feature type="compositionally biased region" description="Polar residues" evidence="1">
    <location>
        <begin position="75"/>
        <end position="100"/>
    </location>
</feature>
<feature type="compositionally biased region" description="Acidic residues" evidence="1">
    <location>
        <begin position="534"/>
        <end position="543"/>
    </location>
</feature>
<feature type="domain" description="Nitrogen regulatory protein areA GATA-like" evidence="2">
    <location>
        <begin position="233"/>
        <end position="260"/>
    </location>
</feature>
<dbReference type="GO" id="GO:0005773">
    <property type="term" value="C:vacuole"/>
    <property type="evidence" value="ECO:0007669"/>
    <property type="project" value="GOC"/>
</dbReference>
<feature type="region of interest" description="Disordered" evidence="1">
    <location>
        <begin position="421"/>
        <end position="586"/>
    </location>
</feature>
<dbReference type="Pfam" id="PF08550">
    <property type="entry name" value="GATA_AreA"/>
    <property type="match status" value="1"/>
</dbReference>
<feature type="region of interest" description="Disordered" evidence="1">
    <location>
        <begin position="1"/>
        <end position="31"/>
    </location>
</feature>
<feature type="compositionally biased region" description="Polar residues" evidence="1">
    <location>
        <begin position="1"/>
        <end position="12"/>
    </location>
</feature>
<dbReference type="AlphaFoldDB" id="A0A8H4W7T6"/>
<evidence type="ECO:0000256" key="1">
    <source>
        <dbReference type="SAM" id="MobiDB-lite"/>
    </source>
</evidence>
<comment type="caution">
    <text evidence="3">The sequence shown here is derived from an EMBL/GenBank/DDBJ whole genome shotgun (WGS) entry which is preliminary data.</text>
</comment>
<proteinExistence type="predicted"/>
<keyword evidence="4" id="KW-1185">Reference proteome</keyword>
<feature type="region of interest" description="Disordered" evidence="1">
    <location>
        <begin position="55"/>
        <end position="138"/>
    </location>
</feature>
<evidence type="ECO:0000313" key="3">
    <source>
        <dbReference type="EMBL" id="KAF4637513.1"/>
    </source>
</evidence>
<feature type="compositionally biased region" description="Low complexity" evidence="1">
    <location>
        <begin position="565"/>
        <end position="582"/>
    </location>
</feature>
<dbReference type="OrthoDB" id="5563539at2759"/>
<dbReference type="GO" id="GO:0007039">
    <property type="term" value="P:protein catabolic process in the vacuole"/>
    <property type="evidence" value="ECO:0007669"/>
    <property type="project" value="TreeGrafter"/>
</dbReference>
<feature type="compositionally biased region" description="Low complexity" evidence="1">
    <location>
        <begin position="101"/>
        <end position="138"/>
    </location>
</feature>
<dbReference type="PANTHER" id="PTHR28051">
    <property type="entry name" value="PROTEIN MTL1-RELATED"/>
    <property type="match status" value="1"/>
</dbReference>